<dbReference type="RefSeq" id="WP_105122496.1">
    <property type="nucleotide sequence ID" value="NZ_POIP01000380.1"/>
</dbReference>
<name>A0A3R8T7G4_STRSU</name>
<dbReference type="EMBL" id="RSDO01000016">
    <property type="protein sequence ID" value="RRR51496.1"/>
    <property type="molecule type" value="Genomic_DNA"/>
</dbReference>
<protein>
    <submittedName>
        <fullName evidence="2">DUF1700 domain-containing protein</fullName>
    </submittedName>
</protein>
<keyword evidence="1" id="KW-1133">Transmembrane helix</keyword>
<dbReference type="Pfam" id="PF22564">
    <property type="entry name" value="HAAS"/>
    <property type="match status" value="1"/>
</dbReference>
<reference evidence="2 3" key="1">
    <citation type="submission" date="2018-11" db="EMBL/GenBank/DDBJ databases">
        <authorList>
            <person name="Stevens M.J."/>
            <person name="Cernela N."/>
            <person name="Spoerry Serrano N."/>
            <person name="Schmitt S."/>
            <person name="Schrenzel J."/>
            <person name="Stephan R."/>
        </authorList>
    </citation>
    <scope>NUCLEOTIDE SEQUENCE [LARGE SCALE GENOMIC DNA]</scope>
    <source>
        <strain evidence="2 3">PP422</strain>
    </source>
</reference>
<dbReference type="OrthoDB" id="95800at2"/>
<evidence type="ECO:0000313" key="3">
    <source>
        <dbReference type="Proteomes" id="UP000274117"/>
    </source>
</evidence>
<evidence type="ECO:0000256" key="1">
    <source>
        <dbReference type="SAM" id="Phobius"/>
    </source>
</evidence>
<reference evidence="2 3" key="2">
    <citation type="submission" date="2018-12" db="EMBL/GenBank/DDBJ databases">
        <title>Whole-genome sequences of fifteen clinical Streptococcus suis strains isolated from pigs between 2006 and 2018.</title>
        <authorList>
            <person name="Stevens M.J.A."/>
            <person name="Cernela N."/>
            <person name="Spoerry Serrano N."/>
            <person name="Schmitt S."/>
            <person name="Schrenzel J."/>
            <person name="Stephan R."/>
        </authorList>
    </citation>
    <scope>NUCLEOTIDE SEQUENCE [LARGE SCALE GENOMIC DNA]</scope>
    <source>
        <strain evidence="2 3">PP422</strain>
    </source>
</reference>
<keyword evidence="1" id="KW-0472">Membrane</keyword>
<sequence>MTRTEYMEQLEKHLKKLPHKEYLEAKNFFEEYFDEAGPEREADIMEELGSPKEAANELINNMLNRQLEDTAPTQDVTSPQDKRFLLTLAFLSAALLISTFFLFVEPLLGIMGIFLVTISAAFYIGKNLEQLKHTRKTVWLASLALITLPITIPLLLLMIGALLGLILIIVAFIIGAFGLGVGLMVTGGSLIWEGFTLLSKGFNVFIMGFGAGISLFGAAILLYLLTGFFTYWAWRLVKTFFQWILKRGKRA</sequence>
<feature type="transmembrane region" description="Helical" evidence="1">
    <location>
        <begin position="137"/>
        <end position="159"/>
    </location>
</feature>
<evidence type="ECO:0000313" key="2">
    <source>
        <dbReference type="EMBL" id="RRR51496.1"/>
    </source>
</evidence>
<gene>
    <name evidence="2" type="ORF">EI998_08660</name>
</gene>
<feature type="transmembrane region" description="Helical" evidence="1">
    <location>
        <begin position="107"/>
        <end position="125"/>
    </location>
</feature>
<organism evidence="2 3">
    <name type="scientific">Streptococcus suis</name>
    <dbReference type="NCBI Taxonomy" id="1307"/>
    <lineage>
        <taxon>Bacteria</taxon>
        <taxon>Bacillati</taxon>
        <taxon>Bacillota</taxon>
        <taxon>Bacilli</taxon>
        <taxon>Lactobacillales</taxon>
        <taxon>Streptococcaceae</taxon>
        <taxon>Streptococcus</taxon>
    </lineage>
</organism>
<keyword evidence="1" id="KW-0812">Transmembrane</keyword>
<dbReference type="Proteomes" id="UP000274117">
    <property type="component" value="Unassembled WGS sequence"/>
</dbReference>
<comment type="caution">
    <text evidence="2">The sequence shown here is derived from an EMBL/GenBank/DDBJ whole genome shotgun (WGS) entry which is preliminary data.</text>
</comment>
<accession>A0A3R8T7G4</accession>
<proteinExistence type="predicted"/>
<feature type="transmembrane region" description="Helical" evidence="1">
    <location>
        <begin position="204"/>
        <end position="234"/>
    </location>
</feature>
<feature type="transmembrane region" description="Helical" evidence="1">
    <location>
        <begin position="84"/>
        <end position="101"/>
    </location>
</feature>
<feature type="transmembrane region" description="Helical" evidence="1">
    <location>
        <begin position="165"/>
        <end position="192"/>
    </location>
</feature>
<dbReference type="AlphaFoldDB" id="A0A3R8T7G4"/>